<dbReference type="SUPFAM" id="SSF55785">
    <property type="entry name" value="PYP-like sensor domain (PAS domain)"/>
    <property type="match status" value="1"/>
</dbReference>
<dbReference type="SUPFAM" id="SSF55874">
    <property type="entry name" value="ATPase domain of HSP90 chaperone/DNA topoisomerase II/histidine kinase"/>
    <property type="match status" value="1"/>
</dbReference>
<keyword evidence="5" id="KW-0418">Kinase</keyword>
<dbReference type="Pfam" id="PF08447">
    <property type="entry name" value="PAS_3"/>
    <property type="match status" value="1"/>
</dbReference>
<dbReference type="CDD" id="cd00082">
    <property type="entry name" value="HisKA"/>
    <property type="match status" value="1"/>
</dbReference>
<accession>A0A221UR52</accession>
<dbReference type="SMART" id="SM00091">
    <property type="entry name" value="PAS"/>
    <property type="match status" value="1"/>
</dbReference>
<reference evidence="8 9" key="1">
    <citation type="submission" date="2017-07" db="EMBL/GenBank/DDBJ databases">
        <title>Genome Sequence of Arenibacter algicola Strain SMS7 Isolated from a culture of the Diatom Skeletonema marinoi.</title>
        <authorList>
            <person name="Topel M."/>
            <person name="Pinder M.I.M."/>
            <person name="Johansson O.N."/>
            <person name="Kourtchenko O."/>
            <person name="Godhe A."/>
            <person name="Clarke A.K."/>
        </authorList>
    </citation>
    <scope>NUCLEOTIDE SEQUENCE [LARGE SCALE GENOMIC DNA]</scope>
    <source>
        <strain evidence="8 9">SMS7</strain>
    </source>
</reference>
<name>A0A221UR52_9FLAO</name>
<evidence type="ECO:0000313" key="8">
    <source>
        <dbReference type="EMBL" id="ASO03772.1"/>
    </source>
</evidence>
<evidence type="ECO:0000256" key="5">
    <source>
        <dbReference type="ARBA" id="ARBA00022777"/>
    </source>
</evidence>
<dbReference type="InterPro" id="IPR035965">
    <property type="entry name" value="PAS-like_dom_sf"/>
</dbReference>
<sequence length="356" mass="40749">MQETKSLSLEPFFNLSMDLLCIAGYDGYFKKVNPAVVKLLGYSEEELFSRPIREFIHEDDRDLTARYRENLKNNVPLVNYENRYVCKSGEIIWLHWTSIPLDDEKLVYAIAKNITHKKKLEKERIEHLINLVDKNQELKRLNYTASHDLRSPVNNLLSIFGFLDVSKIDDDEMLETLDYMKLATEGLNNSLNKYVDLLSKKDNSNIELEEVDFESILKQVKSSISSLLVNANVTFKVDFSALKGVRHNVNYLESVFLNLMTNSIKYAKPDVPPVITITSRILEDRKQLVYTDNGLGFDMDKVGDKIFGLNQKFHHNGDSKGVGLYLVYNHIASLGGKISVDSEVDKGTTFTITFKS</sequence>
<dbReference type="InterPro" id="IPR013655">
    <property type="entry name" value="PAS_fold_3"/>
</dbReference>
<dbReference type="PANTHER" id="PTHR43304">
    <property type="entry name" value="PHYTOCHROME-LIKE PROTEIN CPH1"/>
    <property type="match status" value="1"/>
</dbReference>
<evidence type="ECO:0000256" key="3">
    <source>
        <dbReference type="ARBA" id="ARBA00022553"/>
    </source>
</evidence>
<dbReference type="PROSITE" id="PS50112">
    <property type="entry name" value="PAS"/>
    <property type="match status" value="1"/>
</dbReference>
<dbReference type="InterPro" id="IPR004358">
    <property type="entry name" value="Sig_transdc_His_kin-like_C"/>
</dbReference>
<dbReference type="InterPro" id="IPR003661">
    <property type="entry name" value="HisK_dim/P_dom"/>
</dbReference>
<dbReference type="Gene3D" id="3.30.565.10">
    <property type="entry name" value="Histidine kinase-like ATPase, C-terminal domain"/>
    <property type="match status" value="1"/>
</dbReference>
<evidence type="ECO:0000256" key="4">
    <source>
        <dbReference type="ARBA" id="ARBA00022679"/>
    </source>
</evidence>
<dbReference type="PRINTS" id="PR00344">
    <property type="entry name" value="BCTRLSENSOR"/>
</dbReference>
<dbReference type="eggNOG" id="COG0642">
    <property type="taxonomic scope" value="Bacteria"/>
</dbReference>
<dbReference type="AlphaFoldDB" id="A0A221UR52"/>
<dbReference type="InterPro" id="IPR005467">
    <property type="entry name" value="His_kinase_dom"/>
</dbReference>
<dbReference type="SMART" id="SM00387">
    <property type="entry name" value="HATPase_c"/>
    <property type="match status" value="1"/>
</dbReference>
<evidence type="ECO:0000256" key="2">
    <source>
        <dbReference type="ARBA" id="ARBA00012438"/>
    </source>
</evidence>
<feature type="domain" description="Histidine kinase" evidence="6">
    <location>
        <begin position="144"/>
        <end position="356"/>
    </location>
</feature>
<dbReference type="GO" id="GO:0000155">
    <property type="term" value="F:phosphorelay sensor kinase activity"/>
    <property type="evidence" value="ECO:0007669"/>
    <property type="project" value="InterPro"/>
</dbReference>
<evidence type="ECO:0000259" key="7">
    <source>
        <dbReference type="PROSITE" id="PS50112"/>
    </source>
</evidence>
<dbReference type="Gene3D" id="3.30.450.20">
    <property type="entry name" value="PAS domain"/>
    <property type="match status" value="1"/>
</dbReference>
<dbReference type="InterPro" id="IPR052162">
    <property type="entry name" value="Sensor_kinase/Photoreceptor"/>
</dbReference>
<proteinExistence type="predicted"/>
<dbReference type="STRING" id="616991.GCA_000733925_03423"/>
<dbReference type="Pfam" id="PF02518">
    <property type="entry name" value="HATPase_c"/>
    <property type="match status" value="1"/>
</dbReference>
<dbReference type="EMBL" id="CP022515">
    <property type="protein sequence ID" value="ASO03772.1"/>
    <property type="molecule type" value="Genomic_DNA"/>
</dbReference>
<dbReference type="InterPro" id="IPR003594">
    <property type="entry name" value="HATPase_dom"/>
</dbReference>
<comment type="catalytic activity">
    <reaction evidence="1">
        <text>ATP + protein L-histidine = ADP + protein N-phospho-L-histidine.</text>
        <dbReference type="EC" id="2.7.13.3"/>
    </reaction>
</comment>
<keyword evidence="4 8" id="KW-0808">Transferase</keyword>
<dbReference type="PANTHER" id="PTHR43304:SF1">
    <property type="entry name" value="PAC DOMAIN-CONTAINING PROTEIN"/>
    <property type="match status" value="1"/>
</dbReference>
<dbReference type="Proteomes" id="UP000204551">
    <property type="component" value="Chromosome"/>
</dbReference>
<dbReference type="PROSITE" id="PS50109">
    <property type="entry name" value="HIS_KIN"/>
    <property type="match status" value="1"/>
</dbReference>
<protein>
    <recommendedName>
        <fullName evidence="2">histidine kinase</fullName>
        <ecNumber evidence="2">2.7.13.3</ecNumber>
    </recommendedName>
</protein>
<dbReference type="SUPFAM" id="SSF47384">
    <property type="entry name" value="Homodimeric domain of signal transducing histidine kinase"/>
    <property type="match status" value="1"/>
</dbReference>
<dbReference type="KEGG" id="aalg:AREALGSMS7_00274"/>
<feature type="domain" description="PAS" evidence="7">
    <location>
        <begin position="26"/>
        <end position="62"/>
    </location>
</feature>
<evidence type="ECO:0000259" key="6">
    <source>
        <dbReference type="PROSITE" id="PS50109"/>
    </source>
</evidence>
<keyword evidence="3" id="KW-0597">Phosphoprotein</keyword>
<organism evidence="8 9">
    <name type="scientific">Arenibacter algicola</name>
    <dbReference type="NCBI Taxonomy" id="616991"/>
    <lineage>
        <taxon>Bacteria</taxon>
        <taxon>Pseudomonadati</taxon>
        <taxon>Bacteroidota</taxon>
        <taxon>Flavobacteriia</taxon>
        <taxon>Flavobacteriales</taxon>
        <taxon>Flavobacteriaceae</taxon>
        <taxon>Arenibacter</taxon>
    </lineage>
</organism>
<dbReference type="EC" id="2.7.13.3" evidence="2"/>
<dbReference type="NCBIfam" id="TIGR00229">
    <property type="entry name" value="sensory_box"/>
    <property type="match status" value="1"/>
</dbReference>
<dbReference type="InterPro" id="IPR036097">
    <property type="entry name" value="HisK_dim/P_sf"/>
</dbReference>
<dbReference type="InterPro" id="IPR000014">
    <property type="entry name" value="PAS"/>
</dbReference>
<dbReference type="InterPro" id="IPR036890">
    <property type="entry name" value="HATPase_C_sf"/>
</dbReference>
<evidence type="ECO:0000313" key="9">
    <source>
        <dbReference type="Proteomes" id="UP000204551"/>
    </source>
</evidence>
<evidence type="ECO:0000256" key="1">
    <source>
        <dbReference type="ARBA" id="ARBA00000085"/>
    </source>
</evidence>
<dbReference type="CDD" id="cd00130">
    <property type="entry name" value="PAS"/>
    <property type="match status" value="1"/>
</dbReference>
<gene>
    <name evidence="8" type="ORF">AREALGSMS7_00274</name>
</gene>
<dbReference type="RefSeq" id="WP_093976968.1">
    <property type="nucleotide sequence ID" value="NZ_CP022515.1"/>
</dbReference>